<dbReference type="Proteomes" id="UP000054549">
    <property type="component" value="Unassembled WGS sequence"/>
</dbReference>
<keyword evidence="5 6" id="KW-0472">Membrane</keyword>
<feature type="transmembrane region" description="Helical" evidence="6">
    <location>
        <begin position="7"/>
        <end position="25"/>
    </location>
</feature>
<dbReference type="InterPro" id="IPR051645">
    <property type="entry name" value="PER33/POM33_regulator"/>
</dbReference>
<dbReference type="GO" id="GO:0071786">
    <property type="term" value="P:endoplasmic reticulum tubular network organization"/>
    <property type="evidence" value="ECO:0007669"/>
    <property type="project" value="TreeGrafter"/>
</dbReference>
<keyword evidence="8" id="KW-1185">Reference proteome</keyword>
<dbReference type="PANTHER" id="PTHR12703">
    <property type="entry name" value="TRANSMEMBRANE PROTEIN 33"/>
    <property type="match status" value="1"/>
</dbReference>
<evidence type="ECO:0000313" key="7">
    <source>
        <dbReference type="EMBL" id="KIL71039.1"/>
    </source>
</evidence>
<dbReference type="InParanoid" id="A0A0C2TUS5"/>
<reference evidence="7 8" key="1">
    <citation type="submission" date="2014-04" db="EMBL/GenBank/DDBJ databases">
        <title>Evolutionary Origins and Diversification of the Mycorrhizal Mutualists.</title>
        <authorList>
            <consortium name="DOE Joint Genome Institute"/>
            <consortium name="Mycorrhizal Genomics Consortium"/>
            <person name="Kohler A."/>
            <person name="Kuo A."/>
            <person name="Nagy L.G."/>
            <person name="Floudas D."/>
            <person name="Copeland A."/>
            <person name="Barry K.W."/>
            <person name="Cichocki N."/>
            <person name="Veneault-Fourrey C."/>
            <person name="LaButti K."/>
            <person name="Lindquist E.A."/>
            <person name="Lipzen A."/>
            <person name="Lundell T."/>
            <person name="Morin E."/>
            <person name="Murat C."/>
            <person name="Riley R."/>
            <person name="Ohm R."/>
            <person name="Sun H."/>
            <person name="Tunlid A."/>
            <person name="Henrissat B."/>
            <person name="Grigoriev I.V."/>
            <person name="Hibbett D.S."/>
            <person name="Martin F."/>
        </authorList>
    </citation>
    <scope>NUCLEOTIDE SEQUENCE [LARGE SCALE GENOMIC DNA]</scope>
    <source>
        <strain evidence="7 8">Koide BX008</strain>
    </source>
</reference>
<dbReference type="EMBL" id="KN818223">
    <property type="protein sequence ID" value="KIL71039.1"/>
    <property type="molecule type" value="Genomic_DNA"/>
</dbReference>
<evidence type="ECO:0000256" key="3">
    <source>
        <dbReference type="ARBA" id="ARBA00022692"/>
    </source>
</evidence>
<feature type="transmembrane region" description="Helical" evidence="6">
    <location>
        <begin position="78"/>
        <end position="101"/>
    </location>
</feature>
<dbReference type="InterPro" id="IPR005344">
    <property type="entry name" value="TMEM33/Pom33"/>
</dbReference>
<evidence type="ECO:0000256" key="4">
    <source>
        <dbReference type="ARBA" id="ARBA00022989"/>
    </source>
</evidence>
<dbReference type="GO" id="GO:0005783">
    <property type="term" value="C:endoplasmic reticulum"/>
    <property type="evidence" value="ECO:0007669"/>
    <property type="project" value="TreeGrafter"/>
</dbReference>
<evidence type="ECO:0000256" key="5">
    <source>
        <dbReference type="ARBA" id="ARBA00023136"/>
    </source>
</evidence>
<evidence type="ECO:0000256" key="1">
    <source>
        <dbReference type="ARBA" id="ARBA00004141"/>
    </source>
</evidence>
<proteinExistence type="inferred from homology"/>
<evidence type="ECO:0000256" key="2">
    <source>
        <dbReference type="ARBA" id="ARBA00007322"/>
    </source>
</evidence>
<dbReference type="GO" id="GO:0061024">
    <property type="term" value="P:membrane organization"/>
    <property type="evidence" value="ECO:0007669"/>
    <property type="project" value="TreeGrafter"/>
</dbReference>
<evidence type="ECO:0008006" key="9">
    <source>
        <dbReference type="Google" id="ProtNLM"/>
    </source>
</evidence>
<gene>
    <name evidence="7" type="ORF">M378DRAFT_155989</name>
</gene>
<evidence type="ECO:0000256" key="6">
    <source>
        <dbReference type="SAM" id="Phobius"/>
    </source>
</evidence>
<accession>A0A0C2TUS5</accession>
<dbReference type="OrthoDB" id="5581259at2759"/>
<sequence length="252" mass="28428">MATTQHYFWAGGHLLLLASAFRYFLAAFTFRSASDTWYKASLLGALISYAIVCYKSLKPFQVSVAWLKRALLEENVQYFVMAFFWWSSKPVTLALLPYAIFSLFHWLTFTRTTLLPQILPSGPPVNGSGAPQPHPVAKKLQSWVKDNYDGAMRIAAYVELLILLRVVLGLLFLQNSFMAPIIYAHFLRQRYYNSAFTREAVANTTYHIEVYLGKPGTPPVLLKVWDGGKRLVSKWGGTILVANQEGPAAGRR</sequence>
<feature type="transmembrane region" description="Helical" evidence="6">
    <location>
        <begin position="154"/>
        <end position="173"/>
    </location>
</feature>
<dbReference type="GO" id="GO:0016020">
    <property type="term" value="C:membrane"/>
    <property type="evidence" value="ECO:0007669"/>
    <property type="project" value="UniProtKB-SubCell"/>
</dbReference>
<dbReference type="Pfam" id="PF03661">
    <property type="entry name" value="TMEM33_Pom33"/>
    <property type="match status" value="1"/>
</dbReference>
<dbReference type="FunCoup" id="A0A0C2TUS5">
    <property type="interactions" value="170"/>
</dbReference>
<dbReference type="HOGENOM" id="CLU_065417_0_0_1"/>
<name>A0A0C2TUS5_AMAMK</name>
<evidence type="ECO:0000313" key="8">
    <source>
        <dbReference type="Proteomes" id="UP000054549"/>
    </source>
</evidence>
<organism evidence="7 8">
    <name type="scientific">Amanita muscaria (strain Koide BX008)</name>
    <dbReference type="NCBI Taxonomy" id="946122"/>
    <lineage>
        <taxon>Eukaryota</taxon>
        <taxon>Fungi</taxon>
        <taxon>Dikarya</taxon>
        <taxon>Basidiomycota</taxon>
        <taxon>Agaricomycotina</taxon>
        <taxon>Agaricomycetes</taxon>
        <taxon>Agaricomycetidae</taxon>
        <taxon>Agaricales</taxon>
        <taxon>Pluteineae</taxon>
        <taxon>Amanitaceae</taxon>
        <taxon>Amanita</taxon>
    </lineage>
</organism>
<keyword evidence="4 6" id="KW-1133">Transmembrane helix</keyword>
<protein>
    <recommendedName>
        <fullName evidence="9">Endoplasmic reticulum protein</fullName>
    </recommendedName>
</protein>
<dbReference type="PANTHER" id="PTHR12703:SF4">
    <property type="entry name" value="TRANSMEMBRANE PROTEIN 33"/>
    <property type="match status" value="1"/>
</dbReference>
<dbReference type="STRING" id="946122.A0A0C2TUS5"/>
<comment type="subcellular location">
    <subcellularLocation>
        <location evidence="1">Membrane</location>
        <topology evidence="1">Multi-pass membrane protein</topology>
    </subcellularLocation>
</comment>
<dbReference type="AlphaFoldDB" id="A0A0C2TUS5"/>
<keyword evidence="3 6" id="KW-0812">Transmembrane</keyword>
<comment type="similarity">
    <text evidence="2">Belongs to the PER33/POM33 family.</text>
</comment>